<reference evidence="3" key="1">
    <citation type="submission" date="2014-01" db="EMBL/GenBank/DDBJ databases">
        <title>The Genome Sequence of Anopheles melas CM1001059_A (V2).</title>
        <authorList>
            <consortium name="The Broad Institute Genomics Platform"/>
            <person name="Neafsey D.E."/>
            <person name="Besansky N."/>
            <person name="Howell P."/>
            <person name="Walton C."/>
            <person name="Young S.K."/>
            <person name="Zeng Q."/>
            <person name="Gargeya S."/>
            <person name="Fitzgerald M."/>
            <person name="Haas B."/>
            <person name="Abouelleil A."/>
            <person name="Allen A.W."/>
            <person name="Alvarado L."/>
            <person name="Arachchi H.M."/>
            <person name="Berlin A.M."/>
            <person name="Chapman S.B."/>
            <person name="Gainer-Dewar J."/>
            <person name="Goldberg J."/>
            <person name="Griggs A."/>
            <person name="Gujja S."/>
            <person name="Hansen M."/>
            <person name="Howarth C."/>
            <person name="Imamovic A."/>
            <person name="Ireland A."/>
            <person name="Larimer J."/>
            <person name="McCowan C."/>
            <person name="Murphy C."/>
            <person name="Pearson M."/>
            <person name="Poon T.W."/>
            <person name="Priest M."/>
            <person name="Roberts A."/>
            <person name="Saif S."/>
            <person name="Shea T."/>
            <person name="Sisk P."/>
            <person name="Sykes S."/>
            <person name="Wortman J."/>
            <person name="Nusbaum C."/>
            <person name="Birren B."/>
        </authorList>
    </citation>
    <scope>NUCLEOTIDE SEQUENCE [LARGE SCALE GENOMIC DNA]</scope>
    <source>
        <strain evidence="3">CM1001059</strain>
    </source>
</reference>
<dbReference type="VEuPathDB" id="VectorBase:AMEC001827"/>
<evidence type="ECO:0000313" key="2">
    <source>
        <dbReference type="EnsemblMetazoa" id="AMEC001827-PA"/>
    </source>
</evidence>
<sequence>MPHQYGIPGYGQAPPSPPTHHGGSGALLPRLGAAGAVIPVTPNNNGGSGMGPTTSPIFRSQIEERRLTRDAMEKYLRDRNNMVIVILHAKVITAPAVRVCVCVCVCVCVW</sequence>
<feature type="region of interest" description="Disordered" evidence="1">
    <location>
        <begin position="1"/>
        <end position="25"/>
    </location>
</feature>
<dbReference type="Proteomes" id="UP000075902">
    <property type="component" value="Unassembled WGS sequence"/>
</dbReference>
<reference evidence="2" key="2">
    <citation type="submission" date="2020-05" db="UniProtKB">
        <authorList>
            <consortium name="EnsemblMetazoa"/>
        </authorList>
    </citation>
    <scope>IDENTIFICATION</scope>
    <source>
        <strain evidence="2">CM1001059</strain>
    </source>
</reference>
<dbReference type="STRING" id="34690.A0A182TGC2"/>
<proteinExistence type="predicted"/>
<protein>
    <submittedName>
        <fullName evidence="2">Uncharacterized protein</fullName>
    </submittedName>
</protein>
<name>A0A182TGC2_9DIPT</name>
<keyword evidence="3" id="KW-1185">Reference proteome</keyword>
<evidence type="ECO:0000313" key="3">
    <source>
        <dbReference type="Proteomes" id="UP000075902"/>
    </source>
</evidence>
<dbReference type="AlphaFoldDB" id="A0A182TGC2"/>
<accession>A0A182TGC2</accession>
<organism evidence="2 3">
    <name type="scientific">Anopheles melas</name>
    <dbReference type="NCBI Taxonomy" id="34690"/>
    <lineage>
        <taxon>Eukaryota</taxon>
        <taxon>Metazoa</taxon>
        <taxon>Ecdysozoa</taxon>
        <taxon>Arthropoda</taxon>
        <taxon>Hexapoda</taxon>
        <taxon>Insecta</taxon>
        <taxon>Pterygota</taxon>
        <taxon>Neoptera</taxon>
        <taxon>Endopterygota</taxon>
        <taxon>Diptera</taxon>
        <taxon>Nematocera</taxon>
        <taxon>Culicoidea</taxon>
        <taxon>Culicidae</taxon>
        <taxon>Anophelinae</taxon>
        <taxon>Anopheles</taxon>
    </lineage>
</organism>
<dbReference type="EnsemblMetazoa" id="AMEC001827-RA">
    <property type="protein sequence ID" value="AMEC001827-PA"/>
    <property type="gene ID" value="AMEC001827"/>
</dbReference>
<evidence type="ECO:0000256" key="1">
    <source>
        <dbReference type="SAM" id="MobiDB-lite"/>
    </source>
</evidence>